<evidence type="ECO:0000256" key="1">
    <source>
        <dbReference type="SAM" id="MobiDB-lite"/>
    </source>
</evidence>
<feature type="non-terminal residue" evidence="2">
    <location>
        <position position="478"/>
    </location>
</feature>
<sequence>QDPTYAPATSAAAGHVDDDADSEDEPAGETIVPMSLKRKRAPKNPDADLIPDKARPSATARTTAWRNTQGKTKQARAKLGQPSIASLFKVKILLCLTLICILTNEEVIPNAQKTAVRLESEESDSDIEGVNAQILEPGAPPQQEAEDSDVEMIEPAAQVEGGIYKKRKRKRYTYLSARDCRRTPLMVKVTVTFNSQGEGMMAHQLRFTAINTVKIIHQLQASKSFSRQSMGLKMYIELSWHRIQGGVPVKDAIKIFEVKYPNSIAVFIFDCSSAHEAYSSDALLAHKMNRGPGGKQPKMRDTIIPATGKPQSMVFPQDYTGVDADGVSLAGQAKGMEQVLRERGLLAELEAKHGSGRKVVGAAREKAMRAAKSREDEVEGDLSEAGPRGFRELTDGTFPTAQRLVPECLKAVATENIRRYFRHCWRYMDAYRQGLNLRQAAYAAKKFKSHRRIPADIMRDPAIVARGTAALPGAAASQ</sequence>
<feature type="region of interest" description="Disordered" evidence="1">
    <location>
        <begin position="371"/>
        <end position="393"/>
    </location>
</feature>
<dbReference type="AlphaFoldDB" id="A0AAD7FIV3"/>
<feature type="compositionally biased region" description="Polar residues" evidence="1">
    <location>
        <begin position="59"/>
        <end position="72"/>
    </location>
</feature>
<dbReference type="EMBL" id="JARKIF010000011">
    <property type="protein sequence ID" value="KAJ7626869.1"/>
    <property type="molecule type" value="Genomic_DNA"/>
</dbReference>
<feature type="region of interest" description="Disordered" evidence="1">
    <location>
        <begin position="1"/>
        <end position="76"/>
    </location>
</feature>
<gene>
    <name evidence="2" type="ORF">FB45DRAFT_1081806</name>
</gene>
<organism evidence="2 3">
    <name type="scientific">Roridomyces roridus</name>
    <dbReference type="NCBI Taxonomy" id="1738132"/>
    <lineage>
        <taxon>Eukaryota</taxon>
        <taxon>Fungi</taxon>
        <taxon>Dikarya</taxon>
        <taxon>Basidiomycota</taxon>
        <taxon>Agaricomycotina</taxon>
        <taxon>Agaricomycetes</taxon>
        <taxon>Agaricomycetidae</taxon>
        <taxon>Agaricales</taxon>
        <taxon>Marasmiineae</taxon>
        <taxon>Mycenaceae</taxon>
        <taxon>Roridomyces</taxon>
    </lineage>
</organism>
<proteinExistence type="predicted"/>
<reference evidence="2" key="1">
    <citation type="submission" date="2023-03" db="EMBL/GenBank/DDBJ databases">
        <title>Massive genome expansion in bonnet fungi (Mycena s.s.) driven by repeated elements and novel gene families across ecological guilds.</title>
        <authorList>
            <consortium name="Lawrence Berkeley National Laboratory"/>
            <person name="Harder C.B."/>
            <person name="Miyauchi S."/>
            <person name="Viragh M."/>
            <person name="Kuo A."/>
            <person name="Thoen E."/>
            <person name="Andreopoulos B."/>
            <person name="Lu D."/>
            <person name="Skrede I."/>
            <person name="Drula E."/>
            <person name="Henrissat B."/>
            <person name="Morin E."/>
            <person name="Kohler A."/>
            <person name="Barry K."/>
            <person name="LaButti K."/>
            <person name="Morin E."/>
            <person name="Salamov A."/>
            <person name="Lipzen A."/>
            <person name="Mereny Z."/>
            <person name="Hegedus B."/>
            <person name="Baldrian P."/>
            <person name="Stursova M."/>
            <person name="Weitz H."/>
            <person name="Taylor A."/>
            <person name="Grigoriev I.V."/>
            <person name="Nagy L.G."/>
            <person name="Martin F."/>
            <person name="Kauserud H."/>
        </authorList>
    </citation>
    <scope>NUCLEOTIDE SEQUENCE</scope>
    <source>
        <strain evidence="2">9284</strain>
    </source>
</reference>
<evidence type="ECO:0000313" key="2">
    <source>
        <dbReference type="EMBL" id="KAJ7626869.1"/>
    </source>
</evidence>
<comment type="caution">
    <text evidence="2">The sequence shown here is derived from an EMBL/GenBank/DDBJ whole genome shotgun (WGS) entry which is preliminary data.</text>
</comment>
<feature type="compositionally biased region" description="Acidic residues" evidence="1">
    <location>
        <begin position="18"/>
        <end position="27"/>
    </location>
</feature>
<evidence type="ECO:0008006" key="4">
    <source>
        <dbReference type="Google" id="ProtNLM"/>
    </source>
</evidence>
<accession>A0AAD7FIV3</accession>
<protein>
    <recommendedName>
        <fullName evidence="4">DDE-1 domain-containing protein</fullName>
    </recommendedName>
</protein>
<name>A0AAD7FIV3_9AGAR</name>
<dbReference type="Proteomes" id="UP001221142">
    <property type="component" value="Unassembled WGS sequence"/>
</dbReference>
<evidence type="ECO:0000313" key="3">
    <source>
        <dbReference type="Proteomes" id="UP001221142"/>
    </source>
</evidence>
<dbReference type="PANTHER" id="PTHR35871">
    <property type="entry name" value="EXPRESSED PROTEIN"/>
    <property type="match status" value="1"/>
</dbReference>
<dbReference type="PANTHER" id="PTHR35871:SF1">
    <property type="entry name" value="CXC1-LIKE CYSTEINE CLUSTER ASSOCIATED WITH KDZ TRANSPOSASES DOMAIN-CONTAINING PROTEIN"/>
    <property type="match status" value="1"/>
</dbReference>
<keyword evidence="3" id="KW-1185">Reference proteome</keyword>
<feature type="compositionally biased region" description="Basic and acidic residues" evidence="1">
    <location>
        <begin position="43"/>
        <end position="55"/>
    </location>
</feature>